<organism evidence="1">
    <name type="scientific">Rhizophora mucronata</name>
    <name type="common">Asiatic mangrove</name>
    <dbReference type="NCBI Taxonomy" id="61149"/>
    <lineage>
        <taxon>Eukaryota</taxon>
        <taxon>Viridiplantae</taxon>
        <taxon>Streptophyta</taxon>
        <taxon>Embryophyta</taxon>
        <taxon>Tracheophyta</taxon>
        <taxon>Spermatophyta</taxon>
        <taxon>Magnoliopsida</taxon>
        <taxon>eudicotyledons</taxon>
        <taxon>Gunneridae</taxon>
        <taxon>Pentapetalae</taxon>
        <taxon>rosids</taxon>
        <taxon>fabids</taxon>
        <taxon>Malpighiales</taxon>
        <taxon>Rhizophoraceae</taxon>
        <taxon>Rhizophora</taxon>
    </lineage>
</organism>
<protein>
    <submittedName>
        <fullName evidence="1">Uncharacterized protein MANES_12G021400</fullName>
    </submittedName>
</protein>
<dbReference type="AlphaFoldDB" id="A0A2P2P0N0"/>
<name>A0A2P2P0N0_RHIMU</name>
<sequence length="40" mass="4967">MFSELRLPYRSPTRNICSSLYIYFINLAKIRKTPFRFYLF</sequence>
<accession>A0A2P2P0N0</accession>
<reference evidence="1" key="1">
    <citation type="submission" date="2018-02" db="EMBL/GenBank/DDBJ databases">
        <title>Rhizophora mucronata_Transcriptome.</title>
        <authorList>
            <person name="Meera S.P."/>
            <person name="Sreeshan A."/>
            <person name="Augustine A."/>
        </authorList>
    </citation>
    <scope>NUCLEOTIDE SEQUENCE</scope>
    <source>
        <tissue evidence="1">Leaf</tissue>
    </source>
</reference>
<proteinExistence type="predicted"/>
<evidence type="ECO:0000313" key="1">
    <source>
        <dbReference type="EMBL" id="MBX48295.1"/>
    </source>
</evidence>
<dbReference type="EMBL" id="GGEC01067811">
    <property type="protein sequence ID" value="MBX48295.1"/>
    <property type="molecule type" value="Transcribed_RNA"/>
</dbReference>